<feature type="binding site" evidence="12">
    <location>
        <position position="121"/>
    </location>
    <ligand>
        <name>ATP</name>
        <dbReference type="ChEBI" id="CHEBI:30616"/>
    </ligand>
</feature>
<gene>
    <name evidence="15" type="ORF">Fmac_022181</name>
</gene>
<evidence type="ECO:0000256" key="4">
    <source>
        <dbReference type="ARBA" id="ARBA00022679"/>
    </source>
</evidence>
<organism evidence="15 16">
    <name type="scientific">Flemingia macrophylla</name>
    <dbReference type="NCBI Taxonomy" id="520843"/>
    <lineage>
        <taxon>Eukaryota</taxon>
        <taxon>Viridiplantae</taxon>
        <taxon>Streptophyta</taxon>
        <taxon>Embryophyta</taxon>
        <taxon>Tracheophyta</taxon>
        <taxon>Spermatophyta</taxon>
        <taxon>Magnoliopsida</taxon>
        <taxon>eudicotyledons</taxon>
        <taxon>Gunneridae</taxon>
        <taxon>Pentapetalae</taxon>
        <taxon>rosids</taxon>
        <taxon>fabids</taxon>
        <taxon>Fabales</taxon>
        <taxon>Fabaceae</taxon>
        <taxon>Papilionoideae</taxon>
        <taxon>50 kb inversion clade</taxon>
        <taxon>NPAAA clade</taxon>
        <taxon>indigoferoid/millettioid clade</taxon>
        <taxon>Phaseoleae</taxon>
        <taxon>Flemingia</taxon>
    </lineage>
</organism>
<dbReference type="AlphaFoldDB" id="A0ABD1LYY8"/>
<keyword evidence="11" id="KW-0675">Receptor</keyword>
<dbReference type="GO" id="GO:0004674">
    <property type="term" value="F:protein serine/threonine kinase activity"/>
    <property type="evidence" value="ECO:0007669"/>
    <property type="project" value="UniProtKB-KW"/>
</dbReference>
<dbReference type="CDD" id="cd14066">
    <property type="entry name" value="STKc_IRAK"/>
    <property type="match status" value="1"/>
</dbReference>
<evidence type="ECO:0000256" key="13">
    <source>
        <dbReference type="SAM" id="MobiDB-lite"/>
    </source>
</evidence>
<feature type="compositionally biased region" description="Basic and acidic residues" evidence="13">
    <location>
        <begin position="391"/>
        <end position="400"/>
    </location>
</feature>
<dbReference type="InterPro" id="IPR017441">
    <property type="entry name" value="Protein_kinase_ATP_BS"/>
</dbReference>
<evidence type="ECO:0000256" key="8">
    <source>
        <dbReference type="ARBA" id="ARBA00022840"/>
    </source>
</evidence>
<dbReference type="FunFam" id="1.10.510.10:FF:000146">
    <property type="entry name" value="LRR receptor-like serine/threonine-protein kinase IOS1"/>
    <property type="match status" value="1"/>
</dbReference>
<comment type="subcellular location">
    <subcellularLocation>
        <location evidence="1">Membrane</location>
        <topology evidence="1">Single-pass membrane protein</topology>
    </subcellularLocation>
</comment>
<evidence type="ECO:0000256" key="12">
    <source>
        <dbReference type="PROSITE-ProRule" id="PRU10141"/>
    </source>
</evidence>
<dbReference type="PROSITE" id="PS00107">
    <property type="entry name" value="PROTEIN_KINASE_ATP"/>
    <property type="match status" value="1"/>
</dbReference>
<evidence type="ECO:0000256" key="11">
    <source>
        <dbReference type="ARBA" id="ARBA00023170"/>
    </source>
</evidence>
<evidence type="ECO:0000256" key="2">
    <source>
        <dbReference type="ARBA" id="ARBA00022527"/>
    </source>
</evidence>
<evidence type="ECO:0000256" key="9">
    <source>
        <dbReference type="ARBA" id="ARBA00022989"/>
    </source>
</evidence>
<dbReference type="Gene3D" id="1.10.510.10">
    <property type="entry name" value="Transferase(Phosphotransferase) domain 1"/>
    <property type="match status" value="1"/>
</dbReference>
<dbReference type="GO" id="GO:0016020">
    <property type="term" value="C:membrane"/>
    <property type="evidence" value="ECO:0007669"/>
    <property type="project" value="UniProtKB-SubCell"/>
</dbReference>
<feature type="region of interest" description="Disordered" evidence="13">
    <location>
        <begin position="386"/>
        <end position="410"/>
    </location>
</feature>
<evidence type="ECO:0000256" key="10">
    <source>
        <dbReference type="ARBA" id="ARBA00023136"/>
    </source>
</evidence>
<keyword evidence="9" id="KW-1133">Transmembrane helix</keyword>
<protein>
    <recommendedName>
        <fullName evidence="14">Protein kinase domain-containing protein</fullName>
    </recommendedName>
</protein>
<proteinExistence type="predicted"/>
<dbReference type="Gene3D" id="3.30.200.20">
    <property type="entry name" value="Phosphorylase Kinase, domain 1"/>
    <property type="match status" value="1"/>
</dbReference>
<dbReference type="Proteomes" id="UP001603857">
    <property type="component" value="Unassembled WGS sequence"/>
</dbReference>
<evidence type="ECO:0000259" key="14">
    <source>
        <dbReference type="PROSITE" id="PS50011"/>
    </source>
</evidence>
<keyword evidence="10" id="KW-0472">Membrane</keyword>
<keyword evidence="8 12" id="KW-0067">ATP-binding</keyword>
<dbReference type="InterPro" id="IPR011009">
    <property type="entry name" value="Kinase-like_dom_sf"/>
</dbReference>
<keyword evidence="5" id="KW-0812">Transmembrane</keyword>
<evidence type="ECO:0000313" key="16">
    <source>
        <dbReference type="Proteomes" id="UP001603857"/>
    </source>
</evidence>
<sequence length="448" mass="50260">MKCFHFSNGEDDEDDGGATPPPPQLPPSSRGSRVSWARSLSLMDTRSSSSNSRCSQLDSDSIETLDFHHFLAQRRANDLRVFAFADLKSATRCFSRALLVGEGGFGSVYRGVVGGTEVAVKQLNRNGQQGHKEWINEVNLLGVVKHSNLVRLVGYCAEDDERGIQRLLVYEFMPNKSLEDHLLARVPSSLLPWGTRLKIAQDAARGLAYLHEQMDFQLIFRDFKTSNILLDENFNAKLSDFGLARQGPSEGFGYVSTAVVGTIGYAAPEYVQTGKLTSKSDVWSFGVVLYELITGRRAVERNLPRSEQKLLEWVRPYVSDHRKFHHIVDPRLEGQYCIKSAHKLATLANKCLMKQPKSRPKMSEVVESLGSIINETVLQGEHISQASVATGEEKEEKLSAEDTEPEPAKQGNNYLKKVFEFRDKVSLRNKSIGRLDWKSWAPGLVRTW</sequence>
<keyword evidence="3" id="KW-0597">Phosphoprotein</keyword>
<keyword evidence="6 12" id="KW-0547">Nucleotide-binding</keyword>
<evidence type="ECO:0000313" key="15">
    <source>
        <dbReference type="EMBL" id="KAL2328754.1"/>
    </source>
</evidence>
<feature type="domain" description="Protein kinase" evidence="14">
    <location>
        <begin position="94"/>
        <end position="377"/>
    </location>
</feature>
<keyword evidence="2" id="KW-0723">Serine/threonine-protein kinase</keyword>
<evidence type="ECO:0000256" key="3">
    <source>
        <dbReference type="ARBA" id="ARBA00022553"/>
    </source>
</evidence>
<evidence type="ECO:0000256" key="6">
    <source>
        <dbReference type="ARBA" id="ARBA00022741"/>
    </source>
</evidence>
<comment type="caution">
    <text evidence="15">The sequence shown here is derived from an EMBL/GenBank/DDBJ whole genome shotgun (WGS) entry which is preliminary data.</text>
</comment>
<evidence type="ECO:0000256" key="5">
    <source>
        <dbReference type="ARBA" id="ARBA00022692"/>
    </source>
</evidence>
<reference evidence="15 16" key="1">
    <citation type="submission" date="2024-08" db="EMBL/GenBank/DDBJ databases">
        <title>Insights into the chromosomal genome structure of Flemingia macrophylla.</title>
        <authorList>
            <person name="Ding Y."/>
            <person name="Zhao Y."/>
            <person name="Bi W."/>
            <person name="Wu M."/>
            <person name="Zhao G."/>
            <person name="Gong Y."/>
            <person name="Li W."/>
            <person name="Zhang P."/>
        </authorList>
    </citation>
    <scope>NUCLEOTIDE SEQUENCE [LARGE SCALE GENOMIC DNA]</scope>
    <source>
        <strain evidence="15">DYQJB</strain>
        <tissue evidence="15">Leaf</tissue>
    </source>
</reference>
<feature type="region of interest" description="Disordered" evidence="13">
    <location>
        <begin position="1"/>
        <end position="33"/>
    </location>
</feature>
<dbReference type="Pfam" id="PF00069">
    <property type="entry name" value="Pkinase"/>
    <property type="match status" value="1"/>
</dbReference>
<dbReference type="FunFam" id="3.30.200.20:FF:000162">
    <property type="entry name" value="Adenine nucleotide alpha hydrolase-like domain kinase"/>
    <property type="match status" value="1"/>
</dbReference>
<evidence type="ECO:0000256" key="1">
    <source>
        <dbReference type="ARBA" id="ARBA00004167"/>
    </source>
</evidence>
<keyword evidence="4" id="KW-0808">Transferase</keyword>
<evidence type="ECO:0000256" key="7">
    <source>
        <dbReference type="ARBA" id="ARBA00022777"/>
    </source>
</evidence>
<accession>A0ABD1LYY8</accession>
<keyword evidence="7" id="KW-0418">Kinase</keyword>
<dbReference type="InterPro" id="IPR000719">
    <property type="entry name" value="Prot_kinase_dom"/>
</dbReference>
<dbReference type="EMBL" id="JBGMDY010000007">
    <property type="protein sequence ID" value="KAL2328754.1"/>
    <property type="molecule type" value="Genomic_DNA"/>
</dbReference>
<dbReference type="InterPro" id="IPR050823">
    <property type="entry name" value="Plant_Ser_Thr_Prot_Kinase"/>
</dbReference>
<dbReference type="PANTHER" id="PTHR45621">
    <property type="entry name" value="OS01G0588500 PROTEIN-RELATED"/>
    <property type="match status" value="1"/>
</dbReference>
<keyword evidence="16" id="KW-1185">Reference proteome</keyword>
<dbReference type="SUPFAM" id="SSF56112">
    <property type="entry name" value="Protein kinase-like (PK-like)"/>
    <property type="match status" value="1"/>
</dbReference>
<dbReference type="GO" id="GO:0005524">
    <property type="term" value="F:ATP binding"/>
    <property type="evidence" value="ECO:0007669"/>
    <property type="project" value="UniProtKB-UniRule"/>
</dbReference>
<name>A0ABD1LYY8_9FABA</name>
<dbReference type="PROSITE" id="PS50011">
    <property type="entry name" value="PROTEIN_KINASE_DOM"/>
    <property type="match status" value="1"/>
</dbReference>